<name>A0A1I1SJN5_9GAMM</name>
<reference evidence="2 3" key="1">
    <citation type="submission" date="2016-10" db="EMBL/GenBank/DDBJ databases">
        <authorList>
            <person name="de Groot N.N."/>
        </authorList>
    </citation>
    <scope>NUCLEOTIDE SEQUENCE [LARGE SCALE GENOMIC DNA]</scope>
    <source>
        <strain evidence="2 3">DSM 6059</strain>
    </source>
</reference>
<keyword evidence="1" id="KW-0472">Membrane</keyword>
<protein>
    <submittedName>
        <fullName evidence="2">Uncharacterized protein</fullName>
    </submittedName>
</protein>
<keyword evidence="1" id="KW-1133">Transmembrane helix</keyword>
<feature type="transmembrane region" description="Helical" evidence="1">
    <location>
        <begin position="21"/>
        <end position="42"/>
    </location>
</feature>
<accession>A0A1I1SJN5</accession>
<dbReference type="STRING" id="1123010.SAMN02745724_04601"/>
<dbReference type="Proteomes" id="UP000198862">
    <property type="component" value="Unassembled WGS sequence"/>
</dbReference>
<sequence length="51" mass="5821">MTKKKGSAKIINIALRWFYRLLVAAMILIAAYIGFEAFITVYSNTHQVEQS</sequence>
<organism evidence="2 3">
    <name type="scientific">Pseudoalteromonas denitrificans DSM 6059</name>
    <dbReference type="NCBI Taxonomy" id="1123010"/>
    <lineage>
        <taxon>Bacteria</taxon>
        <taxon>Pseudomonadati</taxon>
        <taxon>Pseudomonadota</taxon>
        <taxon>Gammaproteobacteria</taxon>
        <taxon>Alteromonadales</taxon>
        <taxon>Pseudoalteromonadaceae</taxon>
        <taxon>Pseudoalteromonas</taxon>
    </lineage>
</organism>
<dbReference type="EMBL" id="FOLO01000060">
    <property type="protein sequence ID" value="SFD46684.1"/>
    <property type="molecule type" value="Genomic_DNA"/>
</dbReference>
<gene>
    <name evidence="2" type="ORF">SAMN02745724_04601</name>
</gene>
<evidence type="ECO:0000256" key="1">
    <source>
        <dbReference type="SAM" id="Phobius"/>
    </source>
</evidence>
<proteinExistence type="predicted"/>
<evidence type="ECO:0000313" key="2">
    <source>
        <dbReference type="EMBL" id="SFD46684.1"/>
    </source>
</evidence>
<dbReference type="AlphaFoldDB" id="A0A1I1SJN5"/>
<keyword evidence="3" id="KW-1185">Reference proteome</keyword>
<keyword evidence="1" id="KW-0812">Transmembrane</keyword>
<dbReference type="RefSeq" id="WP_177208149.1">
    <property type="nucleotide sequence ID" value="NZ_FOLO01000060.1"/>
</dbReference>
<evidence type="ECO:0000313" key="3">
    <source>
        <dbReference type="Proteomes" id="UP000198862"/>
    </source>
</evidence>